<feature type="region of interest" description="Disordered" evidence="1">
    <location>
        <begin position="137"/>
        <end position="266"/>
    </location>
</feature>
<feature type="compositionally biased region" description="Low complexity" evidence="1">
    <location>
        <begin position="137"/>
        <end position="169"/>
    </location>
</feature>
<evidence type="ECO:0000313" key="2">
    <source>
        <dbReference type="EMBL" id="KIM26876.1"/>
    </source>
</evidence>
<name>A0A0C3B5X0_SERVB</name>
<feature type="compositionally biased region" description="Low complexity" evidence="1">
    <location>
        <begin position="178"/>
        <end position="210"/>
    </location>
</feature>
<proteinExistence type="predicted"/>
<gene>
    <name evidence="2" type="ORF">M408DRAFT_24904</name>
</gene>
<feature type="region of interest" description="Disordered" evidence="1">
    <location>
        <begin position="70"/>
        <end position="98"/>
    </location>
</feature>
<sequence length="266" mass="28629">MPPSSGSNMLFESLEALPEQIRASVIRREKELIPVQLPDTPTPPEGTTGLPVISRSTIVDTSVMNTSLHLTPSSPLNIIRQSRAPSESPGSPRSDFSKNSEESVIIIGDTFSAPANLQFSIDHSPHVRDAGALDRYSQSVNQAQSNSSWRRENTSPSLTSTPPASFRRPLPSPPPRPTLSSPFTPHSSTPHTSSSGSLSISPISRPRASPNGPRPLGRLSEPADTGAKSSRWKKKKKKEEYLRSGGDGETMSPPRFGTSMATSIQD</sequence>
<evidence type="ECO:0000256" key="1">
    <source>
        <dbReference type="SAM" id="MobiDB-lite"/>
    </source>
</evidence>
<dbReference type="HOGENOM" id="CLU_1046496_0_0_1"/>
<evidence type="ECO:0000313" key="3">
    <source>
        <dbReference type="Proteomes" id="UP000054097"/>
    </source>
</evidence>
<dbReference type="AlphaFoldDB" id="A0A0C3B5X0"/>
<feature type="compositionally biased region" description="Polar residues" evidence="1">
    <location>
        <begin position="70"/>
        <end position="91"/>
    </location>
</feature>
<accession>A0A0C3B5X0</accession>
<organism evidence="2 3">
    <name type="scientific">Serendipita vermifera MAFF 305830</name>
    <dbReference type="NCBI Taxonomy" id="933852"/>
    <lineage>
        <taxon>Eukaryota</taxon>
        <taxon>Fungi</taxon>
        <taxon>Dikarya</taxon>
        <taxon>Basidiomycota</taxon>
        <taxon>Agaricomycotina</taxon>
        <taxon>Agaricomycetes</taxon>
        <taxon>Sebacinales</taxon>
        <taxon>Serendipitaceae</taxon>
        <taxon>Serendipita</taxon>
    </lineage>
</organism>
<dbReference type="EMBL" id="KN824302">
    <property type="protein sequence ID" value="KIM26876.1"/>
    <property type="molecule type" value="Genomic_DNA"/>
</dbReference>
<protein>
    <submittedName>
        <fullName evidence="2">Uncharacterized protein</fullName>
    </submittedName>
</protein>
<reference evidence="2 3" key="1">
    <citation type="submission" date="2014-04" db="EMBL/GenBank/DDBJ databases">
        <authorList>
            <consortium name="DOE Joint Genome Institute"/>
            <person name="Kuo A."/>
            <person name="Zuccaro A."/>
            <person name="Kohler A."/>
            <person name="Nagy L.G."/>
            <person name="Floudas D."/>
            <person name="Copeland A."/>
            <person name="Barry K.W."/>
            <person name="Cichocki N."/>
            <person name="Veneault-Fourrey C."/>
            <person name="LaButti K."/>
            <person name="Lindquist E.A."/>
            <person name="Lipzen A."/>
            <person name="Lundell T."/>
            <person name="Morin E."/>
            <person name="Murat C."/>
            <person name="Sun H."/>
            <person name="Tunlid A."/>
            <person name="Henrissat B."/>
            <person name="Grigoriev I.V."/>
            <person name="Hibbett D.S."/>
            <person name="Martin F."/>
            <person name="Nordberg H.P."/>
            <person name="Cantor M.N."/>
            <person name="Hua S.X."/>
        </authorList>
    </citation>
    <scope>NUCLEOTIDE SEQUENCE [LARGE SCALE GENOMIC DNA]</scope>
    <source>
        <strain evidence="2 3">MAFF 305830</strain>
    </source>
</reference>
<dbReference type="Proteomes" id="UP000054097">
    <property type="component" value="Unassembled WGS sequence"/>
</dbReference>
<keyword evidence="3" id="KW-1185">Reference proteome</keyword>
<reference evidence="3" key="2">
    <citation type="submission" date="2015-01" db="EMBL/GenBank/DDBJ databases">
        <title>Evolutionary Origins and Diversification of the Mycorrhizal Mutualists.</title>
        <authorList>
            <consortium name="DOE Joint Genome Institute"/>
            <consortium name="Mycorrhizal Genomics Consortium"/>
            <person name="Kohler A."/>
            <person name="Kuo A."/>
            <person name="Nagy L.G."/>
            <person name="Floudas D."/>
            <person name="Copeland A."/>
            <person name="Barry K.W."/>
            <person name="Cichocki N."/>
            <person name="Veneault-Fourrey C."/>
            <person name="LaButti K."/>
            <person name="Lindquist E.A."/>
            <person name="Lipzen A."/>
            <person name="Lundell T."/>
            <person name="Morin E."/>
            <person name="Murat C."/>
            <person name="Riley R."/>
            <person name="Ohm R."/>
            <person name="Sun H."/>
            <person name="Tunlid A."/>
            <person name="Henrissat B."/>
            <person name="Grigoriev I.V."/>
            <person name="Hibbett D.S."/>
            <person name="Martin F."/>
        </authorList>
    </citation>
    <scope>NUCLEOTIDE SEQUENCE [LARGE SCALE GENOMIC DNA]</scope>
    <source>
        <strain evidence="3">MAFF 305830</strain>
    </source>
</reference>